<organism evidence="3 4">
    <name type="scientific">Petropleomorpha daqingensis</name>
    <dbReference type="NCBI Taxonomy" id="2026353"/>
    <lineage>
        <taxon>Bacteria</taxon>
        <taxon>Bacillati</taxon>
        <taxon>Actinomycetota</taxon>
        <taxon>Actinomycetes</taxon>
        <taxon>Geodermatophilales</taxon>
        <taxon>Geodermatophilaceae</taxon>
        <taxon>Petropleomorpha</taxon>
    </lineage>
</organism>
<dbReference type="PANTHER" id="PTHR39081:SF1">
    <property type="entry name" value="MUT7-C RNASE DOMAIN-CONTAINING PROTEIN"/>
    <property type="match status" value="1"/>
</dbReference>
<dbReference type="InterPro" id="IPR002782">
    <property type="entry name" value="Mut7-C_RNAse_dom"/>
</dbReference>
<accession>A0A853CHK9</accession>
<dbReference type="RefSeq" id="WP_179716164.1">
    <property type="nucleotide sequence ID" value="NZ_JACBZT010000001.1"/>
</dbReference>
<feature type="domain" description="Ubiquitin Mut7-C" evidence="2">
    <location>
        <begin position="4"/>
        <end position="80"/>
    </location>
</feature>
<gene>
    <name evidence="3" type="ORF">GGQ55_001801</name>
</gene>
<comment type="caution">
    <text evidence="3">The sequence shown here is derived from an EMBL/GenBank/DDBJ whole genome shotgun (WGS) entry which is preliminary data.</text>
</comment>
<dbReference type="EMBL" id="JACBZT010000001">
    <property type="protein sequence ID" value="NYJ05523.1"/>
    <property type="molecule type" value="Genomic_DNA"/>
</dbReference>
<dbReference type="Pfam" id="PF14451">
    <property type="entry name" value="Ub-Mut7C"/>
    <property type="match status" value="1"/>
</dbReference>
<evidence type="ECO:0000259" key="2">
    <source>
        <dbReference type="Pfam" id="PF14451"/>
    </source>
</evidence>
<name>A0A853CHK9_9ACTN</name>
<evidence type="ECO:0000313" key="4">
    <source>
        <dbReference type="Proteomes" id="UP000541969"/>
    </source>
</evidence>
<dbReference type="InterPro" id="IPR027798">
    <property type="entry name" value="Ub_Mut7C"/>
</dbReference>
<dbReference type="Pfam" id="PF01927">
    <property type="entry name" value="Mut7-C"/>
    <property type="match status" value="1"/>
</dbReference>
<keyword evidence="4" id="KW-1185">Reference proteome</keyword>
<dbReference type="AlphaFoldDB" id="A0A853CHK9"/>
<dbReference type="PANTHER" id="PTHR39081">
    <property type="entry name" value="MUT7-C DOMAIN-CONTAINING PROTEIN"/>
    <property type="match status" value="1"/>
</dbReference>
<evidence type="ECO:0008006" key="5">
    <source>
        <dbReference type="Google" id="ProtNLM"/>
    </source>
</evidence>
<dbReference type="Proteomes" id="UP000541969">
    <property type="component" value="Unassembled WGS sequence"/>
</dbReference>
<proteinExistence type="predicted"/>
<feature type="domain" description="Mut7-C RNAse" evidence="1">
    <location>
        <begin position="87"/>
        <end position="226"/>
    </location>
</feature>
<sequence>MDVVVRVDPSLAFLLPLRDRAVRERRLRFDPDATVGHVVRAAGVPPTEVGVLTLDGAPTSLTARTAPGAVLDVSPVARPQPVPDGGFLVDVGLGSLARRLRLLGLDAAYDPAADDAAAVAQAAAEDRVLLTQDRGLLMRRALKAGALVRGAGAEQQLADVLDRFAPALSPLTRCTACGGELVAVPKASVADLLEPGTRRSYDEFSRCAACARVYWRGAHARPIEEMVARAADPPGSGMSVGGRRLGP</sequence>
<reference evidence="3 4" key="1">
    <citation type="submission" date="2020-07" db="EMBL/GenBank/DDBJ databases">
        <title>Sequencing the genomes of 1000 actinobacteria strains.</title>
        <authorList>
            <person name="Klenk H.-P."/>
        </authorList>
    </citation>
    <scope>NUCLEOTIDE SEQUENCE [LARGE SCALE GENOMIC DNA]</scope>
    <source>
        <strain evidence="3 4">DSM 104001</strain>
    </source>
</reference>
<evidence type="ECO:0000313" key="3">
    <source>
        <dbReference type="EMBL" id="NYJ05523.1"/>
    </source>
</evidence>
<evidence type="ECO:0000259" key="1">
    <source>
        <dbReference type="Pfam" id="PF01927"/>
    </source>
</evidence>
<protein>
    <recommendedName>
        <fullName evidence="5">Mut7-C ubiquitin/RNAse domain-containing protein</fullName>
    </recommendedName>
</protein>